<evidence type="ECO:0000313" key="2">
    <source>
        <dbReference type="Proteomes" id="UP000827872"/>
    </source>
</evidence>
<dbReference type="EMBL" id="CM037615">
    <property type="protein sequence ID" value="KAH8013478.1"/>
    <property type="molecule type" value="Genomic_DNA"/>
</dbReference>
<protein>
    <submittedName>
        <fullName evidence="1">Uncharacterized protein</fullName>
    </submittedName>
</protein>
<proteinExistence type="predicted"/>
<dbReference type="Proteomes" id="UP000827872">
    <property type="component" value="Linkage Group LG02"/>
</dbReference>
<sequence length="86" mass="9513">MSVVNTFHLLILNNSSDPFGKADEKEPLTNAVRSDSAVIGGVIARCDLHHLLHCGHYEQISLPAQADTSRQPGERKEYPEHLDSSF</sequence>
<comment type="caution">
    <text evidence="1">The sequence shown here is derived from an EMBL/GenBank/DDBJ whole genome shotgun (WGS) entry which is preliminary data.</text>
</comment>
<name>A0ACB8G245_9SAUR</name>
<evidence type="ECO:0000313" key="1">
    <source>
        <dbReference type="EMBL" id="KAH8013478.1"/>
    </source>
</evidence>
<accession>A0ACB8G245</accession>
<keyword evidence="2" id="KW-1185">Reference proteome</keyword>
<organism evidence="1 2">
    <name type="scientific">Sphaerodactylus townsendi</name>
    <dbReference type="NCBI Taxonomy" id="933632"/>
    <lineage>
        <taxon>Eukaryota</taxon>
        <taxon>Metazoa</taxon>
        <taxon>Chordata</taxon>
        <taxon>Craniata</taxon>
        <taxon>Vertebrata</taxon>
        <taxon>Euteleostomi</taxon>
        <taxon>Lepidosauria</taxon>
        <taxon>Squamata</taxon>
        <taxon>Bifurcata</taxon>
        <taxon>Gekkota</taxon>
        <taxon>Sphaerodactylidae</taxon>
        <taxon>Sphaerodactylus</taxon>
    </lineage>
</organism>
<gene>
    <name evidence="1" type="ORF">K3G42_019668</name>
</gene>
<reference evidence="1" key="1">
    <citation type="submission" date="2021-08" db="EMBL/GenBank/DDBJ databases">
        <title>The first chromosome-level gecko genome reveals the dynamic sex chromosomes of Neotropical dwarf geckos (Sphaerodactylidae: Sphaerodactylus).</title>
        <authorList>
            <person name="Pinto B.J."/>
            <person name="Keating S.E."/>
            <person name="Gamble T."/>
        </authorList>
    </citation>
    <scope>NUCLEOTIDE SEQUENCE</scope>
    <source>
        <strain evidence="1">TG3544</strain>
    </source>
</reference>